<dbReference type="PRINTS" id="PR00474">
    <property type="entry name" value="GLU5KINASE"/>
</dbReference>
<dbReference type="InterPro" id="IPR011529">
    <property type="entry name" value="Glu_5kinase"/>
</dbReference>
<evidence type="ECO:0000256" key="5">
    <source>
        <dbReference type="ARBA" id="ARBA00022741"/>
    </source>
</evidence>
<dbReference type="InterPro" id="IPR036393">
    <property type="entry name" value="AceGlu_kinase-like_sf"/>
</dbReference>
<feature type="binding site" evidence="8">
    <location>
        <position position="151"/>
    </location>
    <ligand>
        <name>substrate</name>
    </ligand>
</feature>
<evidence type="ECO:0000313" key="11">
    <source>
        <dbReference type="Proteomes" id="UP000008461"/>
    </source>
</evidence>
<evidence type="ECO:0000313" key="10">
    <source>
        <dbReference type="EMBL" id="AEE51137.1"/>
    </source>
</evidence>
<comment type="pathway">
    <text evidence="8">Amino-acid biosynthesis; L-proline biosynthesis; L-glutamate 5-semialdehyde from L-glutamate: step 1/2.</text>
</comment>
<dbReference type="SUPFAM" id="SSF53633">
    <property type="entry name" value="Carbamate kinase-like"/>
    <property type="match status" value="1"/>
</dbReference>
<evidence type="ECO:0000256" key="3">
    <source>
        <dbReference type="ARBA" id="ARBA00022650"/>
    </source>
</evidence>
<dbReference type="PROSITE" id="PS50890">
    <property type="entry name" value="PUA"/>
    <property type="match status" value="1"/>
</dbReference>
<dbReference type="HAMAP" id="MF_00456">
    <property type="entry name" value="ProB"/>
    <property type="match status" value="1"/>
</dbReference>
<dbReference type="InterPro" id="IPR002478">
    <property type="entry name" value="PUA"/>
</dbReference>
<gene>
    <name evidence="8" type="primary">proB</name>
    <name evidence="10" type="ordered locus">Halhy_3278</name>
</gene>
<keyword evidence="2 8" id="KW-0028">Amino-acid biosynthesis</keyword>
<keyword evidence="3 8" id="KW-0641">Proline biosynthesis</keyword>
<dbReference type="NCBIfam" id="TIGR01027">
    <property type="entry name" value="proB"/>
    <property type="match status" value="1"/>
</dbReference>
<dbReference type="EC" id="2.7.2.11" evidence="8"/>
<dbReference type="Gene3D" id="3.40.1160.10">
    <property type="entry name" value="Acetylglutamate kinase-like"/>
    <property type="match status" value="1"/>
</dbReference>
<dbReference type="Proteomes" id="UP000008461">
    <property type="component" value="Chromosome"/>
</dbReference>
<dbReference type="CDD" id="cd04242">
    <property type="entry name" value="AAK_G5K_ProB"/>
    <property type="match status" value="1"/>
</dbReference>
<proteinExistence type="inferred from homology"/>
<dbReference type="InterPro" id="IPR036974">
    <property type="entry name" value="PUA_sf"/>
</dbReference>
<reference evidence="10 11" key="1">
    <citation type="journal article" date="2011" name="Stand. Genomic Sci.">
        <title>Complete genome sequence of Haliscomenobacter hydrossis type strain (O).</title>
        <authorList>
            <consortium name="US DOE Joint Genome Institute (JGI-PGF)"/>
            <person name="Daligault H."/>
            <person name="Lapidus A."/>
            <person name="Zeytun A."/>
            <person name="Nolan M."/>
            <person name="Lucas S."/>
            <person name="Del Rio T.G."/>
            <person name="Tice H."/>
            <person name="Cheng J.F."/>
            <person name="Tapia R."/>
            <person name="Han C."/>
            <person name="Goodwin L."/>
            <person name="Pitluck S."/>
            <person name="Liolios K."/>
            <person name="Pagani I."/>
            <person name="Ivanova N."/>
            <person name="Huntemann M."/>
            <person name="Mavromatis K."/>
            <person name="Mikhailova N."/>
            <person name="Pati A."/>
            <person name="Chen A."/>
            <person name="Palaniappan K."/>
            <person name="Land M."/>
            <person name="Hauser L."/>
            <person name="Brambilla E.M."/>
            <person name="Rohde M."/>
            <person name="Verbarg S."/>
            <person name="Goker M."/>
            <person name="Bristow J."/>
            <person name="Eisen J.A."/>
            <person name="Markowitz V."/>
            <person name="Hugenholtz P."/>
            <person name="Kyrpides N.C."/>
            <person name="Klenk H.P."/>
            <person name="Woyke T."/>
        </authorList>
    </citation>
    <scope>NUCLEOTIDE SEQUENCE [LARGE SCALE GENOMIC DNA]</scope>
    <source>
        <strain evidence="11">ATCC 27775 / DSM 1100 / LMG 10767 / O</strain>
    </source>
</reference>
<dbReference type="PANTHER" id="PTHR43654:SF1">
    <property type="entry name" value="ISOPENTENYL PHOSPHATE KINASE"/>
    <property type="match status" value="1"/>
</dbReference>
<evidence type="ECO:0000256" key="4">
    <source>
        <dbReference type="ARBA" id="ARBA00022679"/>
    </source>
</evidence>
<dbReference type="Pfam" id="PF01472">
    <property type="entry name" value="PUA"/>
    <property type="match status" value="1"/>
</dbReference>
<organism evidence="10 11">
    <name type="scientific">Haliscomenobacter hydrossis (strain ATCC 27775 / DSM 1100 / LMG 10767 / O)</name>
    <dbReference type="NCBI Taxonomy" id="760192"/>
    <lineage>
        <taxon>Bacteria</taxon>
        <taxon>Pseudomonadati</taxon>
        <taxon>Bacteroidota</taxon>
        <taxon>Saprospiria</taxon>
        <taxon>Saprospirales</taxon>
        <taxon>Haliscomenobacteraceae</taxon>
        <taxon>Haliscomenobacter</taxon>
    </lineage>
</organism>
<name>F4KT80_HALH1</name>
<dbReference type="PIRSF" id="PIRSF000729">
    <property type="entry name" value="GK"/>
    <property type="match status" value="1"/>
</dbReference>
<keyword evidence="1 8" id="KW-0963">Cytoplasm</keyword>
<dbReference type="InterPro" id="IPR015947">
    <property type="entry name" value="PUA-like_sf"/>
</dbReference>
<keyword evidence="11" id="KW-1185">Reference proteome</keyword>
<dbReference type="InterPro" id="IPR041739">
    <property type="entry name" value="G5K_ProB"/>
</dbReference>
<dbReference type="eggNOG" id="COG0263">
    <property type="taxonomic scope" value="Bacteria"/>
</dbReference>
<dbReference type="GO" id="GO:0003723">
    <property type="term" value="F:RNA binding"/>
    <property type="evidence" value="ECO:0007669"/>
    <property type="project" value="InterPro"/>
</dbReference>
<dbReference type="AlphaFoldDB" id="F4KT80"/>
<dbReference type="Pfam" id="PF00696">
    <property type="entry name" value="AA_kinase"/>
    <property type="match status" value="1"/>
</dbReference>
<evidence type="ECO:0000256" key="6">
    <source>
        <dbReference type="ARBA" id="ARBA00022777"/>
    </source>
</evidence>
<dbReference type="Gene3D" id="2.30.130.10">
    <property type="entry name" value="PUA domain"/>
    <property type="match status" value="1"/>
</dbReference>
<evidence type="ECO:0000256" key="2">
    <source>
        <dbReference type="ARBA" id="ARBA00022605"/>
    </source>
</evidence>
<protein>
    <recommendedName>
        <fullName evidence="8">Glutamate 5-kinase</fullName>
        <ecNumber evidence="8">2.7.2.11</ecNumber>
    </recommendedName>
    <alternativeName>
        <fullName evidence="8">Gamma-glutamyl kinase</fullName>
        <shortName evidence="8">GK</shortName>
    </alternativeName>
</protein>
<dbReference type="InterPro" id="IPR005715">
    <property type="entry name" value="Glu_5kinase/COase_Synthase"/>
</dbReference>
<dbReference type="RefSeq" id="WP_013765678.1">
    <property type="nucleotide sequence ID" value="NC_015510.1"/>
</dbReference>
<feature type="binding site" evidence="8">
    <location>
        <position position="139"/>
    </location>
    <ligand>
        <name>substrate</name>
    </ligand>
</feature>
<dbReference type="FunFam" id="3.40.1160.10:FF:000006">
    <property type="entry name" value="Glutamate 5-kinase"/>
    <property type="match status" value="1"/>
</dbReference>
<feature type="binding site" evidence="8">
    <location>
        <position position="12"/>
    </location>
    <ligand>
        <name>ATP</name>
        <dbReference type="ChEBI" id="CHEBI:30616"/>
    </ligand>
</feature>
<keyword evidence="5 8" id="KW-0547">Nucleotide-binding</keyword>
<dbReference type="SMART" id="SM00359">
    <property type="entry name" value="PUA"/>
    <property type="match status" value="1"/>
</dbReference>
<dbReference type="UniPathway" id="UPA00098">
    <property type="reaction ID" value="UER00359"/>
</dbReference>
<keyword evidence="6 8" id="KW-0418">Kinase</keyword>
<evidence type="ECO:0000256" key="1">
    <source>
        <dbReference type="ARBA" id="ARBA00022490"/>
    </source>
</evidence>
<evidence type="ECO:0000259" key="9">
    <source>
        <dbReference type="SMART" id="SM00359"/>
    </source>
</evidence>
<evidence type="ECO:0000256" key="8">
    <source>
        <dbReference type="HAMAP-Rule" id="MF_00456"/>
    </source>
</evidence>
<dbReference type="CDD" id="cd21157">
    <property type="entry name" value="PUA_G5K"/>
    <property type="match status" value="1"/>
</dbReference>
<dbReference type="GO" id="GO:0005829">
    <property type="term" value="C:cytosol"/>
    <property type="evidence" value="ECO:0007669"/>
    <property type="project" value="TreeGrafter"/>
</dbReference>
<dbReference type="GO" id="GO:0005524">
    <property type="term" value="F:ATP binding"/>
    <property type="evidence" value="ECO:0007669"/>
    <property type="project" value="UniProtKB-KW"/>
</dbReference>
<comment type="function">
    <text evidence="8">Catalyzes the transfer of a phosphate group to glutamate to form L-glutamate 5-phosphate.</text>
</comment>
<sequence length="359" mass="39538">MSLSTYHRIVIKIGSNVLTDDQSRPDVARIVHLVDQVAWLRSRGAEVVLVSSGAVAMGRSALPQLSHVNPVLRRQVWASVGQPRLMQIYQQLFEAHGTHIAQLLVTKEDFRDREHYLNMKSCLQGLLRDEIVPIINENDAVAVTELMFTDNDELAGLVAAAVNSDALVILSNVAGIYDGHPNDPNSQLIRQIDPNDAQFQRFILPSTSSFGRGGMNTKYRIARKAAVLGVDTIIANGKKDHILHEIWQQTGEYTLFPSQKKTSNLKKRLAYQGADPKGKIIINAGAAQALRAEERVSSLLPVGVTAIEGEFERGDIVAIYCGTEELGIGMAQYSSLTARKYLGQKGKKALVHYDYLLIG</sequence>
<accession>F4KT80</accession>
<evidence type="ECO:0000256" key="7">
    <source>
        <dbReference type="ARBA" id="ARBA00022840"/>
    </source>
</evidence>
<comment type="caution">
    <text evidence="8">Lacks conserved residue(s) required for the propagation of feature annotation.</text>
</comment>
<comment type="subcellular location">
    <subcellularLocation>
        <location evidence="8">Cytoplasm</location>
    </subcellularLocation>
</comment>
<comment type="catalytic activity">
    <reaction evidence="8">
        <text>L-glutamate + ATP = L-glutamyl 5-phosphate + ADP</text>
        <dbReference type="Rhea" id="RHEA:14877"/>
        <dbReference type="ChEBI" id="CHEBI:29985"/>
        <dbReference type="ChEBI" id="CHEBI:30616"/>
        <dbReference type="ChEBI" id="CHEBI:58274"/>
        <dbReference type="ChEBI" id="CHEBI:456216"/>
        <dbReference type="EC" id="2.7.2.11"/>
    </reaction>
</comment>
<dbReference type="OrthoDB" id="9804434at2"/>
<dbReference type="STRING" id="760192.Halhy_3278"/>
<dbReference type="HOGENOM" id="CLU_025400_2_0_10"/>
<dbReference type="InterPro" id="IPR001048">
    <property type="entry name" value="Asp/Glu/Uridylate_kinase"/>
</dbReference>
<dbReference type="KEGG" id="hhy:Halhy_3278"/>
<dbReference type="GO" id="GO:0055129">
    <property type="term" value="P:L-proline biosynthetic process"/>
    <property type="evidence" value="ECO:0007669"/>
    <property type="project" value="UniProtKB-UniRule"/>
</dbReference>
<dbReference type="PANTHER" id="PTHR43654">
    <property type="entry name" value="GLUTAMATE 5-KINASE"/>
    <property type="match status" value="1"/>
</dbReference>
<dbReference type="EMBL" id="CP002691">
    <property type="protein sequence ID" value="AEE51137.1"/>
    <property type="molecule type" value="Genomic_DNA"/>
</dbReference>
<keyword evidence="7 8" id="KW-0067">ATP-binding</keyword>
<keyword evidence="4 8" id="KW-0808">Transferase</keyword>
<comment type="similarity">
    <text evidence="8">Belongs to the glutamate 5-kinase family.</text>
</comment>
<feature type="domain" description="PUA" evidence="9">
    <location>
        <begin position="278"/>
        <end position="356"/>
    </location>
</feature>
<dbReference type="InterPro" id="IPR001057">
    <property type="entry name" value="Glu/AcGlu_kinase"/>
</dbReference>
<feature type="binding site" evidence="8">
    <location>
        <position position="52"/>
    </location>
    <ligand>
        <name>substrate</name>
    </ligand>
</feature>
<dbReference type="SUPFAM" id="SSF88697">
    <property type="entry name" value="PUA domain-like"/>
    <property type="match status" value="1"/>
</dbReference>
<reference key="2">
    <citation type="submission" date="2011-04" db="EMBL/GenBank/DDBJ databases">
        <title>Complete sequence of chromosome of Haliscomenobacter hydrossis DSM 1100.</title>
        <authorList>
            <consortium name="US DOE Joint Genome Institute (JGI-PGF)"/>
            <person name="Lucas S."/>
            <person name="Han J."/>
            <person name="Lapidus A."/>
            <person name="Bruce D."/>
            <person name="Goodwin L."/>
            <person name="Pitluck S."/>
            <person name="Peters L."/>
            <person name="Kyrpides N."/>
            <person name="Mavromatis K."/>
            <person name="Ivanova N."/>
            <person name="Ovchinnikova G."/>
            <person name="Pagani I."/>
            <person name="Daligault H."/>
            <person name="Detter J.C."/>
            <person name="Han C."/>
            <person name="Land M."/>
            <person name="Hauser L."/>
            <person name="Markowitz V."/>
            <person name="Cheng J.-F."/>
            <person name="Hugenholtz P."/>
            <person name="Woyke T."/>
            <person name="Wu D."/>
            <person name="Verbarg S."/>
            <person name="Frueling A."/>
            <person name="Brambilla E."/>
            <person name="Klenk H.-P."/>
            <person name="Eisen J.A."/>
        </authorList>
    </citation>
    <scope>NUCLEOTIDE SEQUENCE</scope>
    <source>
        <strain>DSM 1100</strain>
    </source>
</reference>
<dbReference type="GO" id="GO:0004349">
    <property type="term" value="F:glutamate 5-kinase activity"/>
    <property type="evidence" value="ECO:0007669"/>
    <property type="project" value="UniProtKB-UniRule"/>
</dbReference>